<feature type="domain" description="IPT/TIG" evidence="2">
    <location>
        <begin position="521"/>
        <end position="582"/>
    </location>
</feature>
<evidence type="ECO:0000259" key="4">
    <source>
        <dbReference type="Pfam" id="PF19408"/>
    </source>
</evidence>
<feature type="domain" description="IPT/TIG" evidence="2">
    <location>
        <begin position="55"/>
        <end position="119"/>
    </location>
</feature>
<dbReference type="Pfam" id="PF01833">
    <property type="entry name" value="TIG"/>
    <property type="match status" value="2"/>
</dbReference>
<gene>
    <name evidence="5" type="ORF">QTN47_27650</name>
</gene>
<sequence length="960" mass="104589">MTHNTIYPCAVISRRRNCLLHFIRNFYLHAAGSLKRLPCLIASCFFLLSASGQAPVITNFTPFTEYVNKFITINGNNFSPDTTANAVYIGGSRARVTSASTTSLTVQVLPGATSDFLRVTTNGLTGYSKKRFLVFFSGLGYIAPGCFHPIEPLDNTSANTALGDLDGDGMQDMAVIHTRSLMPYSGNLATVSLHRNVSGYTFGFDLLQTIRLPEQYSYSIHLNDLDRDGKTDLVISPVNQPFLLFYKNNSTPGNINFNAALRINVPQPLNLFRFLDMDGDGKEDLVMTEDGSVKILLNKSTNENILYARPFNITFANNLFPTAFADMNADGKTDIVISPANTFFDFPYVQIIKNDGTPGLLSFNSREYVYTGLKQSSNAKTGDMDLDGLPEIVVADNLSDSIAVLKNKSPLDHFSFETPMKLLFPVNAPSLIIRDVDGDNLSDIVGVKNSVYVMKNTSNFVYLSYAPAVKYSDGTFSSLIDIKDMNGDGQPDIAVGFNEFDQSPATYILKNQMNVPAADTPRLRSFFPKSATTNDTIVISGYPFRGITEILLGNTPVKEFTINSTTLIFAIVGDGSSGNLTIKNLLASDSLPGFTYKPQPTSLKLISTLPYSACKGEEVKFKVTIIRRPPNSYYRWFKNNVQLPFNGEYRTRSLKPGDKIWATLFVNNKPSISSDTITVGELTDVVKPTIKIVQSTKEACKSSPVKFTAVTSGGGNAPSYQWYKNNMQVGTNSASYVDTALKSGDSVFCVLNVAEQCAIVPVASKSLGIIVYNNIPDKPSPIAGLSLVNPGQTGIQFSINPVDEVRTYRWQIPQGTSIVAGQGTNTITMNWGNTAGKISIGLLNPCGSSTIVTKSVAITGSTLRTAGGDNGNPLQLPDLTVYPNPANSKTTVEFSGRSDTEYTVQLRDASGKLLQSQKAIMMKGRAAVTLNTANYLPGVYYVIVTNELNEIVSRRLLIGR</sequence>
<dbReference type="PANTHER" id="PTHR46580">
    <property type="entry name" value="SENSOR KINASE-RELATED"/>
    <property type="match status" value="1"/>
</dbReference>
<dbReference type="InterPro" id="IPR014756">
    <property type="entry name" value="Ig_E-set"/>
</dbReference>
<evidence type="ECO:0000313" key="5">
    <source>
        <dbReference type="EMBL" id="MEX6691316.1"/>
    </source>
</evidence>
<dbReference type="InterPro" id="IPR002909">
    <property type="entry name" value="IPT_dom"/>
</dbReference>
<evidence type="ECO:0000313" key="6">
    <source>
        <dbReference type="Proteomes" id="UP001560573"/>
    </source>
</evidence>
<dbReference type="InterPro" id="IPR028994">
    <property type="entry name" value="Integrin_alpha_N"/>
</dbReference>
<feature type="domain" description="PKD-like" evidence="4">
    <location>
        <begin position="776"/>
        <end position="851"/>
    </location>
</feature>
<dbReference type="InterPro" id="IPR013517">
    <property type="entry name" value="FG-GAP"/>
</dbReference>
<dbReference type="Pfam" id="PF18962">
    <property type="entry name" value="Por_Secre_tail"/>
    <property type="match status" value="1"/>
</dbReference>
<evidence type="ECO:0000259" key="3">
    <source>
        <dbReference type="Pfam" id="PF18962"/>
    </source>
</evidence>
<dbReference type="Pfam" id="PF13517">
    <property type="entry name" value="FG-GAP_3"/>
    <property type="match status" value="1"/>
</dbReference>
<dbReference type="Gene3D" id="2.60.40.10">
    <property type="entry name" value="Immunoglobulins"/>
    <property type="match status" value="2"/>
</dbReference>
<organism evidence="5 6">
    <name type="scientific">Danxiaibacter flavus</name>
    <dbReference type="NCBI Taxonomy" id="3049108"/>
    <lineage>
        <taxon>Bacteria</taxon>
        <taxon>Pseudomonadati</taxon>
        <taxon>Bacteroidota</taxon>
        <taxon>Chitinophagia</taxon>
        <taxon>Chitinophagales</taxon>
        <taxon>Chitinophagaceae</taxon>
        <taxon>Danxiaibacter</taxon>
    </lineage>
</organism>
<dbReference type="InterPro" id="IPR013783">
    <property type="entry name" value="Ig-like_fold"/>
</dbReference>
<comment type="caution">
    <text evidence="5">The sequence shown here is derived from an EMBL/GenBank/DDBJ whole genome shotgun (WGS) entry which is preliminary data.</text>
</comment>
<protein>
    <submittedName>
        <fullName evidence="5">FG-GAP-like repeat-containing protein</fullName>
    </submittedName>
</protein>
<dbReference type="InterPro" id="IPR045829">
    <property type="entry name" value="PKD_6"/>
</dbReference>
<dbReference type="SUPFAM" id="SSF81296">
    <property type="entry name" value="E set domains"/>
    <property type="match status" value="2"/>
</dbReference>
<dbReference type="Pfam" id="PF19408">
    <property type="entry name" value="PKD_6"/>
    <property type="match status" value="1"/>
</dbReference>
<dbReference type="SUPFAM" id="SSF69318">
    <property type="entry name" value="Integrin alpha N-terminal domain"/>
    <property type="match status" value="2"/>
</dbReference>
<dbReference type="NCBIfam" id="TIGR04183">
    <property type="entry name" value="Por_Secre_tail"/>
    <property type="match status" value="1"/>
</dbReference>
<dbReference type="RefSeq" id="WP_369332733.1">
    <property type="nucleotide sequence ID" value="NZ_JAULBC010000016.1"/>
</dbReference>
<keyword evidence="1" id="KW-0732">Signal</keyword>
<accession>A0ABV3ZN55</accession>
<keyword evidence="6" id="KW-1185">Reference proteome</keyword>
<reference evidence="5 6" key="1">
    <citation type="submission" date="2023-07" db="EMBL/GenBank/DDBJ databases">
        <authorList>
            <person name="Lian W.-H."/>
        </authorList>
    </citation>
    <scope>NUCLEOTIDE SEQUENCE [LARGE SCALE GENOMIC DNA]</scope>
    <source>
        <strain evidence="5 6">SYSU DXS3180</strain>
    </source>
</reference>
<evidence type="ECO:0000259" key="2">
    <source>
        <dbReference type="Pfam" id="PF01833"/>
    </source>
</evidence>
<dbReference type="Gene3D" id="2.130.10.130">
    <property type="entry name" value="Integrin alpha, N-terminal"/>
    <property type="match status" value="2"/>
</dbReference>
<dbReference type="Proteomes" id="UP001560573">
    <property type="component" value="Unassembled WGS sequence"/>
</dbReference>
<proteinExistence type="predicted"/>
<evidence type="ECO:0000256" key="1">
    <source>
        <dbReference type="ARBA" id="ARBA00022729"/>
    </source>
</evidence>
<dbReference type="EMBL" id="JAULBC010000016">
    <property type="protein sequence ID" value="MEX6691316.1"/>
    <property type="molecule type" value="Genomic_DNA"/>
</dbReference>
<dbReference type="InterPro" id="IPR026444">
    <property type="entry name" value="Secre_tail"/>
</dbReference>
<feature type="domain" description="Secretion system C-terminal sorting" evidence="3">
    <location>
        <begin position="881"/>
        <end position="957"/>
    </location>
</feature>
<name>A0ABV3ZN55_9BACT</name>